<evidence type="ECO:0000256" key="5">
    <source>
        <dbReference type="ARBA" id="ARBA00022692"/>
    </source>
</evidence>
<dbReference type="FunFam" id="3.30.200.20:FF:000476">
    <property type="entry name" value="Probable L-type lectin-domain containing receptor kinase S.5"/>
    <property type="match status" value="1"/>
</dbReference>
<dbReference type="SMART" id="SM00220">
    <property type="entry name" value="S_TKc"/>
    <property type="match status" value="1"/>
</dbReference>
<keyword evidence="12" id="KW-0472">Membrane</keyword>
<comment type="similarity">
    <text evidence="2">In the N-terminal section; belongs to the leguminous lectin family.</text>
</comment>
<keyword evidence="18" id="KW-1185">Reference proteome</keyword>
<feature type="chain" id="PRO_5012932688" description="Protein kinase domain-containing protein" evidence="15">
    <location>
        <begin position="26"/>
        <end position="616"/>
    </location>
</feature>
<evidence type="ECO:0000256" key="7">
    <source>
        <dbReference type="ARBA" id="ARBA00022734"/>
    </source>
</evidence>
<dbReference type="PROSITE" id="PS50011">
    <property type="entry name" value="PROTEIN_KINASE_DOM"/>
    <property type="match status" value="1"/>
</dbReference>
<name>A0A1R3ILD2_9ROSI</name>
<dbReference type="InterPro" id="IPR050528">
    <property type="entry name" value="L-type_Lectin-RKs"/>
</dbReference>
<dbReference type="FunFam" id="1.10.510.10:FF:000626">
    <property type="entry name" value="probable L-type lectin-domain containing receptor kinase S.5"/>
    <property type="match status" value="1"/>
</dbReference>
<comment type="caution">
    <text evidence="17">The sequence shown here is derived from an EMBL/GenBank/DDBJ whole genome shotgun (WGS) entry which is preliminary data.</text>
</comment>
<evidence type="ECO:0000256" key="9">
    <source>
        <dbReference type="ARBA" id="ARBA00022777"/>
    </source>
</evidence>
<dbReference type="Gene3D" id="1.10.510.10">
    <property type="entry name" value="Transferase(Phosphotransferase) domain 1"/>
    <property type="match status" value="1"/>
</dbReference>
<evidence type="ECO:0000313" key="17">
    <source>
        <dbReference type="EMBL" id="OMO83351.1"/>
    </source>
</evidence>
<comment type="subcellular location">
    <subcellularLocation>
        <location evidence="1">Membrane</location>
        <topology evidence="1">Single-pass type I membrane protein</topology>
    </subcellularLocation>
</comment>
<keyword evidence="9" id="KW-0418">Kinase</keyword>
<evidence type="ECO:0000256" key="12">
    <source>
        <dbReference type="ARBA" id="ARBA00023136"/>
    </source>
</evidence>
<evidence type="ECO:0000259" key="16">
    <source>
        <dbReference type="PROSITE" id="PS50011"/>
    </source>
</evidence>
<evidence type="ECO:0000256" key="13">
    <source>
        <dbReference type="ARBA" id="ARBA00023170"/>
    </source>
</evidence>
<evidence type="ECO:0000256" key="3">
    <source>
        <dbReference type="ARBA" id="ARBA00010217"/>
    </source>
</evidence>
<evidence type="ECO:0000256" key="14">
    <source>
        <dbReference type="PROSITE-ProRule" id="PRU10141"/>
    </source>
</evidence>
<protein>
    <recommendedName>
        <fullName evidence="16">Protein kinase domain-containing protein</fullName>
    </recommendedName>
</protein>
<keyword evidence="6 15" id="KW-0732">Signal</keyword>
<evidence type="ECO:0000256" key="2">
    <source>
        <dbReference type="ARBA" id="ARBA00008536"/>
    </source>
</evidence>
<keyword evidence="10 14" id="KW-0067">ATP-binding</keyword>
<feature type="domain" description="Protein kinase" evidence="16">
    <location>
        <begin position="291"/>
        <end position="586"/>
    </location>
</feature>
<dbReference type="Proteomes" id="UP000187203">
    <property type="component" value="Unassembled WGS sequence"/>
</dbReference>
<dbReference type="Pfam" id="PF00069">
    <property type="entry name" value="Pkinase"/>
    <property type="match status" value="1"/>
</dbReference>
<dbReference type="InterPro" id="IPR017441">
    <property type="entry name" value="Protein_kinase_ATP_BS"/>
</dbReference>
<evidence type="ECO:0000313" key="18">
    <source>
        <dbReference type="Proteomes" id="UP000187203"/>
    </source>
</evidence>
<dbReference type="EMBL" id="AWUE01017989">
    <property type="protein sequence ID" value="OMO83351.1"/>
    <property type="molecule type" value="Genomic_DNA"/>
</dbReference>
<feature type="binding site" evidence="14">
    <location>
        <position position="318"/>
    </location>
    <ligand>
        <name>ATP</name>
        <dbReference type="ChEBI" id="CHEBI:30616"/>
    </ligand>
</feature>
<dbReference type="InterPro" id="IPR000719">
    <property type="entry name" value="Prot_kinase_dom"/>
</dbReference>
<dbReference type="PROSITE" id="PS00107">
    <property type="entry name" value="PROTEIN_KINASE_ATP"/>
    <property type="match status" value="1"/>
</dbReference>
<evidence type="ECO:0000256" key="8">
    <source>
        <dbReference type="ARBA" id="ARBA00022741"/>
    </source>
</evidence>
<evidence type="ECO:0000256" key="1">
    <source>
        <dbReference type="ARBA" id="ARBA00004479"/>
    </source>
</evidence>
<dbReference type="SUPFAM" id="SSF56112">
    <property type="entry name" value="Protein kinase-like (PK-like)"/>
    <property type="match status" value="1"/>
</dbReference>
<dbReference type="InterPro" id="IPR008271">
    <property type="entry name" value="Ser/Thr_kinase_AS"/>
</dbReference>
<dbReference type="GO" id="GO:0004672">
    <property type="term" value="F:protein kinase activity"/>
    <property type="evidence" value="ECO:0007669"/>
    <property type="project" value="InterPro"/>
</dbReference>
<gene>
    <name evidence="17" type="ORF">COLO4_22581</name>
</gene>
<dbReference type="CDD" id="cd06899">
    <property type="entry name" value="lectin_legume_LecRK_Arcelin_ConA"/>
    <property type="match status" value="1"/>
</dbReference>
<keyword evidence="8 14" id="KW-0547">Nucleotide-binding</keyword>
<dbReference type="CDD" id="cd14066">
    <property type="entry name" value="STKc_IRAK"/>
    <property type="match status" value="1"/>
</dbReference>
<proteinExistence type="inferred from homology"/>
<comment type="similarity">
    <text evidence="3">In the C-terminal section; belongs to the protein kinase superfamily. Ser/Thr protein kinase family.</text>
</comment>
<keyword evidence="4" id="KW-0808">Transferase</keyword>
<accession>A0A1R3ILD2</accession>
<keyword evidence="13" id="KW-0675">Receptor</keyword>
<keyword evidence="7" id="KW-0430">Lectin</keyword>
<dbReference type="GO" id="GO:0005524">
    <property type="term" value="F:ATP binding"/>
    <property type="evidence" value="ECO:0007669"/>
    <property type="project" value="UniProtKB-UniRule"/>
</dbReference>
<keyword evidence="11" id="KW-1133">Transmembrane helix</keyword>
<keyword evidence="5" id="KW-0812">Transmembrane</keyword>
<dbReference type="SUPFAM" id="SSF49899">
    <property type="entry name" value="Concanavalin A-like lectins/glucanases"/>
    <property type="match status" value="1"/>
</dbReference>
<feature type="signal peptide" evidence="15">
    <location>
        <begin position="1"/>
        <end position="25"/>
    </location>
</feature>
<evidence type="ECO:0000256" key="4">
    <source>
        <dbReference type="ARBA" id="ARBA00022679"/>
    </source>
</evidence>
<dbReference type="InterPro" id="IPR013320">
    <property type="entry name" value="ConA-like_dom_sf"/>
</dbReference>
<dbReference type="GO" id="GO:0016020">
    <property type="term" value="C:membrane"/>
    <property type="evidence" value="ECO:0007669"/>
    <property type="project" value="UniProtKB-SubCell"/>
</dbReference>
<dbReference type="AlphaFoldDB" id="A0A1R3ILD2"/>
<dbReference type="Pfam" id="PF00139">
    <property type="entry name" value="Lectin_legB"/>
    <property type="match status" value="1"/>
</dbReference>
<dbReference type="FunFam" id="2.60.120.200:FF:000198">
    <property type="entry name" value="Probable L-type lectin-domain containing receptor kinase S.5"/>
    <property type="match status" value="1"/>
</dbReference>
<dbReference type="InterPro" id="IPR011009">
    <property type="entry name" value="Kinase-like_dom_sf"/>
</dbReference>
<dbReference type="Gene3D" id="3.30.200.20">
    <property type="entry name" value="Phosphorylase Kinase, domain 1"/>
    <property type="match status" value="1"/>
</dbReference>
<dbReference type="Gene3D" id="2.60.120.200">
    <property type="match status" value="1"/>
</dbReference>
<dbReference type="PANTHER" id="PTHR27007">
    <property type="match status" value="1"/>
</dbReference>
<organism evidence="17 18">
    <name type="scientific">Corchorus olitorius</name>
    <dbReference type="NCBI Taxonomy" id="93759"/>
    <lineage>
        <taxon>Eukaryota</taxon>
        <taxon>Viridiplantae</taxon>
        <taxon>Streptophyta</taxon>
        <taxon>Embryophyta</taxon>
        <taxon>Tracheophyta</taxon>
        <taxon>Spermatophyta</taxon>
        <taxon>Magnoliopsida</taxon>
        <taxon>eudicotyledons</taxon>
        <taxon>Gunneridae</taxon>
        <taxon>Pentapetalae</taxon>
        <taxon>rosids</taxon>
        <taxon>malvids</taxon>
        <taxon>Malvales</taxon>
        <taxon>Malvaceae</taxon>
        <taxon>Grewioideae</taxon>
        <taxon>Apeibeae</taxon>
        <taxon>Corchorus</taxon>
    </lineage>
</organism>
<reference evidence="18" key="1">
    <citation type="submission" date="2013-09" db="EMBL/GenBank/DDBJ databases">
        <title>Corchorus olitorius genome sequencing.</title>
        <authorList>
            <person name="Alam M."/>
            <person name="Haque M.S."/>
            <person name="Islam M.S."/>
            <person name="Emdad E.M."/>
            <person name="Islam M.M."/>
            <person name="Ahmed B."/>
            <person name="Halim A."/>
            <person name="Hossen Q.M.M."/>
            <person name="Hossain M.Z."/>
            <person name="Ahmed R."/>
            <person name="Khan M.M."/>
            <person name="Islam R."/>
            <person name="Rashid M.M."/>
            <person name="Khan S.A."/>
            <person name="Rahman M.S."/>
            <person name="Alam M."/>
            <person name="Yahiya A.S."/>
            <person name="Khan M.S."/>
            <person name="Azam M.S."/>
            <person name="Haque T."/>
            <person name="Lashkar M.Z.H."/>
            <person name="Akhand A.I."/>
            <person name="Morshed G."/>
            <person name="Roy S."/>
            <person name="Uddin K.S."/>
            <person name="Rabeya T."/>
            <person name="Hossain A.S."/>
            <person name="Chowdhury A."/>
            <person name="Snigdha A.R."/>
            <person name="Mortoza M.S."/>
            <person name="Matin S.A."/>
            <person name="Hoque S.M.E."/>
            <person name="Islam M.K."/>
            <person name="Roy D.K."/>
            <person name="Haider R."/>
            <person name="Moosa M.M."/>
            <person name="Elias S.M."/>
            <person name="Hasan A.M."/>
            <person name="Jahan S."/>
            <person name="Shafiuddin M."/>
            <person name="Mahmood N."/>
            <person name="Shommy N.S."/>
        </authorList>
    </citation>
    <scope>NUCLEOTIDE SEQUENCE [LARGE SCALE GENOMIC DNA]</scope>
    <source>
        <strain evidence="18">cv. O-4</strain>
    </source>
</reference>
<evidence type="ECO:0000256" key="11">
    <source>
        <dbReference type="ARBA" id="ARBA00022989"/>
    </source>
</evidence>
<evidence type="ECO:0000256" key="6">
    <source>
        <dbReference type="ARBA" id="ARBA00022729"/>
    </source>
</evidence>
<dbReference type="PROSITE" id="PS00108">
    <property type="entry name" value="PROTEIN_KINASE_ST"/>
    <property type="match status" value="1"/>
</dbReference>
<dbReference type="OrthoDB" id="1913956at2759"/>
<sequence length="616" mass="69064">MATFPVIKFLLTLIALLFASRSVNCFDFSFSDFQQDDRKDLLLSNDSISNIFRDALQITPDLNGDIRNTSGRAYYGKMFRLWSKKKGTATFNTTFVINISNKDSPDVGEGLAFILSADSDVPIDSHGQWLGIVNSTTNGTTQASVVGVEFDTRKSYEEDLDDNHVGLDINSCYSTLQEPLSNYGVNLSIGEDVKVNVQYDGQNMSVFVSKVNETANLVFSVPLNLQELLPENVFVGFSASTGNFTQLNCIRAWDFKGEDVGAYPNIEDHIKSTTAPRRFKLRELRNATGNFNHKNKLGKGGFGTVYKGVWKEKEIAVKRVSKKSNQGSQEFIAEVTTIGNLNHKNLVKLVGWCYENRELLLVYEFMPHGSLDKYIFYDDKASQDEPSQPNLSWETRLMIIQGVAEALDYLHNGSEKRVLHRDIKSSNIMLDSEFNARLGDFGLARTIQQREKTHHSTIEIAGTPGYMAPETFLISRATVETDVYSYGILVLEVICGRKPGNQSELNNYNNSIVNWLWEFYRKGKITEAVDSKLDGEFNEKEVESTLILGLACCHPNPHYRPSMKTVLAVLTGEADPPQVPQQRPSFVWPAMPPVFSQSDYSLTGSEFTAFSDLSAR</sequence>
<evidence type="ECO:0000256" key="10">
    <source>
        <dbReference type="ARBA" id="ARBA00022840"/>
    </source>
</evidence>
<evidence type="ECO:0000256" key="15">
    <source>
        <dbReference type="SAM" id="SignalP"/>
    </source>
</evidence>
<dbReference type="STRING" id="93759.A0A1R3ILD2"/>
<dbReference type="InterPro" id="IPR001220">
    <property type="entry name" value="Legume_lectin_dom"/>
</dbReference>
<dbReference type="GO" id="GO:0030246">
    <property type="term" value="F:carbohydrate binding"/>
    <property type="evidence" value="ECO:0007669"/>
    <property type="project" value="UniProtKB-KW"/>
</dbReference>